<dbReference type="Proteomes" id="UP001597540">
    <property type="component" value="Unassembled WGS sequence"/>
</dbReference>
<sequence>MLLQKMNSLSFEERTMLLASYILGKTPAEFGDYTGIGEMRAAASLQQAKQMMNESSSFLNTFFEKDRKIVYVHEHENLEDALQQGLTDARAGRFSKRLMRTWGAAGVLVIGITIIILVVGLNPWGEKGIHEPLDRAGTRVVPDDRYWLSTVSSDRVAERRLQEGEAQYLGYVVEQNGLKLIIDGMMTQGESTMIWYTLTVKNGQEMPDKFSGYMYGSDSFNSGETIWTRTGNKIVQTESPSTIQGMMVFDSRHDIVHQTVPEEWVVIFNAADAERPESVISLSLTVPSVPSQKPELITVNQVFQLNNRSFMIKQAELAENYTKIVIESESRHEEDAALLHSLRLRLSNNDQSYLGLNGQLMNYETDAEGRTTLIYPPVHYLDYSGLSLVKDVGLVTITEEFKVDLDEGKLVGYPDHFNGDFKMKRSGDGSEIKLYFKDAGYINEEVLSSLEGVPNAQLVFDFYDAEGNYYASSGTGYEGEWRTYYIQDADYPQPITIPVVYEKVDEETLNIPLL</sequence>
<dbReference type="EMBL" id="JBHUMJ010000003">
    <property type="protein sequence ID" value="MFD2701790.1"/>
    <property type="molecule type" value="Genomic_DNA"/>
</dbReference>
<protein>
    <recommendedName>
        <fullName evidence="4">DUF4179 domain-containing protein</fullName>
    </recommendedName>
</protein>
<keyword evidence="1" id="KW-0472">Membrane</keyword>
<gene>
    <name evidence="2" type="ORF">ACFSVM_15105</name>
</gene>
<name>A0ABW5SQV4_9BACL</name>
<evidence type="ECO:0000313" key="3">
    <source>
        <dbReference type="Proteomes" id="UP001597540"/>
    </source>
</evidence>
<evidence type="ECO:0000256" key="1">
    <source>
        <dbReference type="SAM" id="Phobius"/>
    </source>
</evidence>
<comment type="caution">
    <text evidence="2">The sequence shown here is derived from an EMBL/GenBank/DDBJ whole genome shotgun (WGS) entry which is preliminary data.</text>
</comment>
<evidence type="ECO:0008006" key="4">
    <source>
        <dbReference type="Google" id="ProtNLM"/>
    </source>
</evidence>
<dbReference type="RefSeq" id="WP_379263140.1">
    <property type="nucleotide sequence ID" value="NZ_JBHUMJ010000003.1"/>
</dbReference>
<keyword evidence="3" id="KW-1185">Reference proteome</keyword>
<keyword evidence="1" id="KW-0812">Transmembrane</keyword>
<evidence type="ECO:0000313" key="2">
    <source>
        <dbReference type="EMBL" id="MFD2701790.1"/>
    </source>
</evidence>
<proteinExistence type="predicted"/>
<reference evidence="3" key="1">
    <citation type="journal article" date="2019" name="Int. J. Syst. Evol. Microbiol.">
        <title>The Global Catalogue of Microorganisms (GCM) 10K type strain sequencing project: providing services to taxonomists for standard genome sequencing and annotation.</title>
        <authorList>
            <consortium name="The Broad Institute Genomics Platform"/>
            <consortium name="The Broad Institute Genome Sequencing Center for Infectious Disease"/>
            <person name="Wu L."/>
            <person name="Ma J."/>
        </authorList>
    </citation>
    <scope>NUCLEOTIDE SEQUENCE [LARGE SCALE GENOMIC DNA]</scope>
    <source>
        <strain evidence="3">KCTC 33849</strain>
    </source>
</reference>
<accession>A0ABW5SQV4</accession>
<feature type="transmembrane region" description="Helical" evidence="1">
    <location>
        <begin position="102"/>
        <end position="125"/>
    </location>
</feature>
<organism evidence="2 3">
    <name type="scientific">Paenibacillus shunpengii</name>
    <dbReference type="NCBI Taxonomy" id="2054424"/>
    <lineage>
        <taxon>Bacteria</taxon>
        <taxon>Bacillati</taxon>
        <taxon>Bacillota</taxon>
        <taxon>Bacilli</taxon>
        <taxon>Bacillales</taxon>
        <taxon>Paenibacillaceae</taxon>
        <taxon>Paenibacillus</taxon>
    </lineage>
</organism>
<keyword evidence="1" id="KW-1133">Transmembrane helix</keyword>